<dbReference type="EMBL" id="BLXT01003599">
    <property type="protein sequence ID" value="GFO02548.1"/>
    <property type="molecule type" value="Genomic_DNA"/>
</dbReference>
<comment type="caution">
    <text evidence="2">The sequence shown here is derived from an EMBL/GenBank/DDBJ whole genome shotgun (WGS) entry which is preliminary data.</text>
</comment>
<keyword evidence="3" id="KW-1185">Reference proteome</keyword>
<dbReference type="PANTHER" id="PTHR19134:SF449">
    <property type="entry name" value="TYROSINE-PROTEIN PHOSPHATASE 1"/>
    <property type="match status" value="1"/>
</dbReference>
<evidence type="ECO:0000313" key="2">
    <source>
        <dbReference type="EMBL" id="GFO02548.1"/>
    </source>
</evidence>
<dbReference type="GO" id="GO:0004725">
    <property type="term" value="F:protein tyrosine phosphatase activity"/>
    <property type="evidence" value="ECO:0007669"/>
    <property type="project" value="InterPro"/>
</dbReference>
<dbReference type="SUPFAM" id="SSF52799">
    <property type="entry name" value="(Phosphotyrosine protein) phosphatases II"/>
    <property type="match status" value="2"/>
</dbReference>
<evidence type="ECO:0000259" key="1">
    <source>
        <dbReference type="PROSITE" id="PS50055"/>
    </source>
</evidence>
<name>A0AAV4A7E2_9GAST</name>
<sequence>MCHLLQEAETTGKMHFLSTLKRLRQDRMKMIETVDQYKFLHRAALVGHMAAGTSIPVQEISERIKRLESHQNNGFRQEFDALSAVCVEDTSESTQTRDDKEDDYEEIQTVINKQKNRLKNAYMPELRCEVKTMDKYINAVLVPSLTKTRHNILTQLPLPSTVTDFWRLVTQYNVGLVVAFQADSRHTDEVHN</sequence>
<keyword evidence="2" id="KW-0675">Receptor</keyword>
<dbReference type="Proteomes" id="UP000735302">
    <property type="component" value="Unassembled WGS sequence"/>
</dbReference>
<accession>A0AAV4A7E2</accession>
<dbReference type="AlphaFoldDB" id="A0AAV4A7E2"/>
<gene>
    <name evidence="2" type="ORF">PoB_002905300</name>
</gene>
<proteinExistence type="predicted"/>
<dbReference type="PANTHER" id="PTHR19134">
    <property type="entry name" value="RECEPTOR-TYPE TYROSINE-PROTEIN PHOSPHATASE"/>
    <property type="match status" value="1"/>
</dbReference>
<dbReference type="PROSITE" id="PS50055">
    <property type="entry name" value="TYR_PHOSPHATASE_PTP"/>
    <property type="match status" value="1"/>
</dbReference>
<organism evidence="2 3">
    <name type="scientific">Plakobranchus ocellatus</name>
    <dbReference type="NCBI Taxonomy" id="259542"/>
    <lineage>
        <taxon>Eukaryota</taxon>
        <taxon>Metazoa</taxon>
        <taxon>Spiralia</taxon>
        <taxon>Lophotrochozoa</taxon>
        <taxon>Mollusca</taxon>
        <taxon>Gastropoda</taxon>
        <taxon>Heterobranchia</taxon>
        <taxon>Euthyneura</taxon>
        <taxon>Panpulmonata</taxon>
        <taxon>Sacoglossa</taxon>
        <taxon>Placobranchoidea</taxon>
        <taxon>Plakobranchidae</taxon>
        <taxon>Plakobranchus</taxon>
    </lineage>
</organism>
<evidence type="ECO:0000313" key="3">
    <source>
        <dbReference type="Proteomes" id="UP000735302"/>
    </source>
</evidence>
<reference evidence="2 3" key="1">
    <citation type="journal article" date="2021" name="Elife">
        <title>Chloroplast acquisition without the gene transfer in kleptoplastic sea slugs, Plakobranchus ocellatus.</title>
        <authorList>
            <person name="Maeda T."/>
            <person name="Takahashi S."/>
            <person name="Yoshida T."/>
            <person name="Shimamura S."/>
            <person name="Takaki Y."/>
            <person name="Nagai Y."/>
            <person name="Toyoda A."/>
            <person name="Suzuki Y."/>
            <person name="Arimoto A."/>
            <person name="Ishii H."/>
            <person name="Satoh N."/>
            <person name="Nishiyama T."/>
            <person name="Hasebe M."/>
            <person name="Maruyama T."/>
            <person name="Minagawa J."/>
            <person name="Obokata J."/>
            <person name="Shigenobu S."/>
        </authorList>
    </citation>
    <scope>NUCLEOTIDE SEQUENCE [LARGE SCALE GENOMIC DNA]</scope>
</reference>
<dbReference type="Pfam" id="PF00102">
    <property type="entry name" value="Y_phosphatase"/>
    <property type="match status" value="2"/>
</dbReference>
<protein>
    <submittedName>
        <fullName evidence="2">Receptor-type tyrosine-protein phosphatase kappa</fullName>
    </submittedName>
</protein>
<dbReference type="InterPro" id="IPR050348">
    <property type="entry name" value="Protein-Tyr_Phosphatase"/>
</dbReference>
<dbReference type="InterPro" id="IPR000242">
    <property type="entry name" value="PTP_cat"/>
</dbReference>
<feature type="domain" description="Tyrosine-protein phosphatase" evidence="1">
    <location>
        <begin position="75"/>
        <end position="178"/>
    </location>
</feature>
<dbReference type="InterPro" id="IPR029021">
    <property type="entry name" value="Prot-tyrosine_phosphatase-like"/>
</dbReference>
<dbReference type="Gene3D" id="3.90.190.10">
    <property type="entry name" value="Protein tyrosine phosphatase superfamily"/>
    <property type="match status" value="2"/>
</dbReference>